<dbReference type="OrthoDB" id="2756304at2759"/>
<reference evidence="1" key="1">
    <citation type="journal article" date="2018" name="Genome Biol. Evol.">
        <title>Genomics and development of Lentinus tigrinus, a white-rot wood-decaying mushroom with dimorphic fruiting bodies.</title>
        <authorList>
            <person name="Wu B."/>
            <person name="Xu Z."/>
            <person name="Knudson A."/>
            <person name="Carlson A."/>
            <person name="Chen N."/>
            <person name="Kovaka S."/>
            <person name="LaButti K."/>
            <person name="Lipzen A."/>
            <person name="Pennachio C."/>
            <person name="Riley R."/>
            <person name="Schakwitz W."/>
            <person name="Umezawa K."/>
            <person name="Ohm R.A."/>
            <person name="Grigoriev I.V."/>
            <person name="Nagy L.G."/>
            <person name="Gibbons J."/>
            <person name="Hibbett D."/>
        </authorList>
    </citation>
    <scope>NUCLEOTIDE SEQUENCE [LARGE SCALE GENOMIC DNA]</scope>
    <source>
        <strain evidence="1">ALCF2SS1-6</strain>
    </source>
</reference>
<accession>A0A5C2S7K8</accession>
<gene>
    <name evidence="1" type="ORF">L227DRAFT_564050</name>
</gene>
<dbReference type="AlphaFoldDB" id="A0A5C2S7K8"/>
<name>A0A5C2S7K8_9APHY</name>
<protein>
    <submittedName>
        <fullName evidence="1">Uncharacterized protein</fullName>
    </submittedName>
</protein>
<evidence type="ECO:0000313" key="2">
    <source>
        <dbReference type="Proteomes" id="UP000313359"/>
    </source>
</evidence>
<organism evidence="1 2">
    <name type="scientific">Lentinus tigrinus ALCF2SS1-6</name>
    <dbReference type="NCBI Taxonomy" id="1328759"/>
    <lineage>
        <taxon>Eukaryota</taxon>
        <taxon>Fungi</taxon>
        <taxon>Dikarya</taxon>
        <taxon>Basidiomycota</taxon>
        <taxon>Agaricomycotina</taxon>
        <taxon>Agaricomycetes</taxon>
        <taxon>Polyporales</taxon>
        <taxon>Polyporaceae</taxon>
        <taxon>Lentinus</taxon>
    </lineage>
</organism>
<sequence>MSALQKTTLNNLLSKEYYFELCRQKHNLIAHAVDHNALGPMYVSFQKYGSRIRGFPLSELLTAENARMLEEWDDENIRSFYDEGVTELRLVVWTPERRKGAWFHTVRRLPINSPRAPLVNKAVLAHLIAIEYFSIGSEARHKPASTTEIYPEFQPQHLNLVSLRRITGNVYQAELCPEGTPRDRF</sequence>
<dbReference type="EMBL" id="ML122269">
    <property type="protein sequence ID" value="RPD59681.1"/>
    <property type="molecule type" value="Genomic_DNA"/>
</dbReference>
<proteinExistence type="predicted"/>
<keyword evidence="2" id="KW-1185">Reference proteome</keyword>
<evidence type="ECO:0000313" key="1">
    <source>
        <dbReference type="EMBL" id="RPD59681.1"/>
    </source>
</evidence>
<dbReference type="Proteomes" id="UP000313359">
    <property type="component" value="Unassembled WGS sequence"/>
</dbReference>